<dbReference type="Proteomes" id="UP000278180">
    <property type="component" value="Unassembled WGS sequence"/>
</dbReference>
<dbReference type="RefSeq" id="WP_057454353.1">
    <property type="nucleotide sequence ID" value="NZ_RBTE01000315.1"/>
</dbReference>
<evidence type="ECO:0000256" key="1">
    <source>
        <dbReference type="SAM" id="Coils"/>
    </source>
</evidence>
<organism evidence="2 4">
    <name type="scientific">Pseudomonas savastanoi</name>
    <name type="common">Pseudomonas syringae pv. savastanoi</name>
    <dbReference type="NCBI Taxonomy" id="29438"/>
    <lineage>
        <taxon>Bacteria</taxon>
        <taxon>Pseudomonadati</taxon>
        <taxon>Pseudomonadota</taxon>
        <taxon>Gammaproteobacteria</taxon>
        <taxon>Pseudomonadales</taxon>
        <taxon>Pseudomonadaceae</taxon>
        <taxon>Pseudomonas</taxon>
    </lineage>
</organism>
<dbReference type="AlphaFoldDB" id="A0A3M5B0J4"/>
<dbReference type="EMBL" id="RBTE01000315">
    <property type="protein sequence ID" value="RMT26610.1"/>
    <property type="molecule type" value="Genomic_DNA"/>
</dbReference>
<evidence type="ECO:0000313" key="2">
    <source>
        <dbReference type="EMBL" id="RMS18931.1"/>
    </source>
</evidence>
<evidence type="ECO:0000313" key="4">
    <source>
        <dbReference type="Proteomes" id="UP000269801"/>
    </source>
</evidence>
<protein>
    <submittedName>
        <fullName evidence="2">Uncharacterized protein</fullName>
    </submittedName>
</protein>
<evidence type="ECO:0000313" key="3">
    <source>
        <dbReference type="EMBL" id="RMT26610.1"/>
    </source>
</evidence>
<reference evidence="4 5" key="1">
    <citation type="submission" date="2018-08" db="EMBL/GenBank/DDBJ databases">
        <title>Recombination of ecologically and evolutionarily significant loci maintains genetic cohesion in the Pseudomonas syringae species complex.</title>
        <authorList>
            <person name="Dillon M."/>
            <person name="Thakur S."/>
            <person name="Almeida R.N.D."/>
            <person name="Weir B.S."/>
            <person name="Guttman D.S."/>
        </authorList>
    </citation>
    <scope>NUCLEOTIDE SEQUENCE [LARGE SCALE GENOMIC DNA]</scope>
    <source>
        <strain evidence="3 5">ICMP 13684</strain>
        <strain evidence="2 4">ICMP 13685</strain>
    </source>
</reference>
<feature type="coiled-coil region" evidence="1">
    <location>
        <begin position="106"/>
        <end position="133"/>
    </location>
</feature>
<keyword evidence="1" id="KW-0175">Coiled coil</keyword>
<proteinExistence type="predicted"/>
<dbReference type="Proteomes" id="UP000269801">
    <property type="component" value="Unassembled WGS sequence"/>
</dbReference>
<comment type="caution">
    <text evidence="2">The sequence shown here is derived from an EMBL/GenBank/DDBJ whole genome shotgun (WGS) entry which is preliminary data.</text>
</comment>
<accession>A0A3M5B0J4</accession>
<sequence>MSNEYKLLCCPFCGELPIITKHHREEMYAFMHRCEVLGPIGRDFREDPMWHVEMWNTRVAAAPQPQALGGEPDSFVREVLLRNGFTIKEGQQDLKPYVYAAAKELTDPLQAEIDQLKARCDELEHRAADVVEGFDGEELPGAMTMRIRKLKNALSKPAGSDKV</sequence>
<evidence type="ECO:0000313" key="5">
    <source>
        <dbReference type="Proteomes" id="UP000278180"/>
    </source>
</evidence>
<name>A0A3M5B0J4_PSESS</name>
<gene>
    <name evidence="3" type="ORF">ALP51_03624</name>
    <name evidence="2" type="ORF">ALP70_03280</name>
</gene>
<dbReference type="EMBL" id="RBSL01000508">
    <property type="protein sequence ID" value="RMS18931.1"/>
    <property type="molecule type" value="Genomic_DNA"/>
</dbReference>